<dbReference type="PROSITE" id="PS50132">
    <property type="entry name" value="RGS"/>
    <property type="match status" value="1"/>
</dbReference>
<dbReference type="SUPFAM" id="SSF48097">
    <property type="entry name" value="Regulator of G-protein signaling, RGS"/>
    <property type="match status" value="1"/>
</dbReference>
<keyword evidence="3" id="KW-1185">Reference proteome</keyword>
<organism evidence="2 3">
    <name type="scientific">Penicillium arizonense</name>
    <dbReference type="NCBI Taxonomy" id="1835702"/>
    <lineage>
        <taxon>Eukaryota</taxon>
        <taxon>Fungi</taxon>
        <taxon>Dikarya</taxon>
        <taxon>Ascomycota</taxon>
        <taxon>Pezizomycotina</taxon>
        <taxon>Eurotiomycetes</taxon>
        <taxon>Eurotiomycetidae</taxon>
        <taxon>Eurotiales</taxon>
        <taxon>Aspergillaceae</taxon>
        <taxon>Penicillium</taxon>
    </lineage>
</organism>
<feature type="domain" description="RGS" evidence="1">
    <location>
        <begin position="41"/>
        <end position="153"/>
    </location>
</feature>
<accession>A0A1F5LC05</accession>
<dbReference type="InterPro" id="IPR036305">
    <property type="entry name" value="RGS_sf"/>
</dbReference>
<reference evidence="2 3" key="1">
    <citation type="journal article" date="2016" name="Sci. Rep.">
        <title>Penicillium arizonense, a new, genome sequenced fungal species, reveals a high chemical diversity in secreted metabolites.</title>
        <authorList>
            <person name="Grijseels S."/>
            <person name="Nielsen J.C."/>
            <person name="Randelovic M."/>
            <person name="Nielsen J."/>
            <person name="Nielsen K.F."/>
            <person name="Workman M."/>
            <person name="Frisvad J.C."/>
        </authorList>
    </citation>
    <scope>NUCLEOTIDE SEQUENCE [LARGE SCALE GENOMIC DNA]</scope>
    <source>
        <strain evidence="2 3">CBS 141311</strain>
    </source>
</reference>
<dbReference type="GeneID" id="34579083"/>
<comment type="caution">
    <text evidence="2">The sequence shown here is derived from an EMBL/GenBank/DDBJ whole genome shotgun (WGS) entry which is preliminary data.</text>
</comment>
<dbReference type="Pfam" id="PF00615">
    <property type="entry name" value="RGS"/>
    <property type="match status" value="1"/>
</dbReference>
<dbReference type="EMBL" id="LXJU01000017">
    <property type="protein sequence ID" value="OGE50469.1"/>
    <property type="molecule type" value="Genomic_DNA"/>
</dbReference>
<dbReference type="PANTHER" id="PTHR10845:SF267">
    <property type="entry name" value="REGULATOR OF G PROTEIN SIGNALING DOMAIN PROTEIN (AFU_ORTHOLOGUE AFUA_6G06860)"/>
    <property type="match status" value="1"/>
</dbReference>
<evidence type="ECO:0000259" key="1">
    <source>
        <dbReference type="PROSITE" id="PS50132"/>
    </source>
</evidence>
<dbReference type="SMART" id="SM00315">
    <property type="entry name" value="RGS"/>
    <property type="match status" value="1"/>
</dbReference>
<evidence type="ECO:0000313" key="2">
    <source>
        <dbReference type="EMBL" id="OGE50469.1"/>
    </source>
</evidence>
<dbReference type="Gene3D" id="1.10.167.10">
    <property type="entry name" value="Regulator of G-protein Signalling 4, domain 2"/>
    <property type="match status" value="1"/>
</dbReference>
<dbReference type="InterPro" id="IPR044926">
    <property type="entry name" value="RGS_subdomain_2"/>
</dbReference>
<protein>
    <recommendedName>
        <fullName evidence="1">RGS domain-containing protein</fullName>
    </recommendedName>
</protein>
<name>A0A1F5LC05_PENAI</name>
<proteinExistence type="predicted"/>
<dbReference type="PANTHER" id="PTHR10845">
    <property type="entry name" value="REGULATOR OF G PROTEIN SIGNALING"/>
    <property type="match status" value="1"/>
</dbReference>
<dbReference type="Proteomes" id="UP000177622">
    <property type="component" value="Unassembled WGS sequence"/>
</dbReference>
<dbReference type="AlphaFoldDB" id="A0A1F5LC05"/>
<dbReference type="CDD" id="cd07440">
    <property type="entry name" value="RGS"/>
    <property type="match status" value="1"/>
</dbReference>
<dbReference type="RefSeq" id="XP_022485917.1">
    <property type="nucleotide sequence ID" value="XM_022634349.1"/>
</dbReference>
<dbReference type="InterPro" id="IPR016137">
    <property type="entry name" value="RGS"/>
</dbReference>
<sequence length="200" mass="22508">MSLNQESPAALSAEQKPISLPTILKDILSDKAPRPYTANAFFDFVSHTHCTESLDFIVKVQDYHNLYTSLQSFFNKEVTQESAHVGKEWKYLMSTFISPGSPSELNLPSNIRDQLLSHFDPMLSPPRPDHLNPAVRHTSEMLTDNILIPFLRSSPISNNDTIPPWDSSSHQWSGLSNSFTAEKRPFLKRSPSILEEIGLG</sequence>
<dbReference type="OrthoDB" id="10266999at2759"/>
<gene>
    <name evidence="2" type="ORF">PENARI_c017G06741</name>
</gene>
<evidence type="ECO:0000313" key="3">
    <source>
        <dbReference type="Proteomes" id="UP000177622"/>
    </source>
</evidence>